<reference evidence="2 3" key="1">
    <citation type="submission" date="2021-03" db="EMBL/GenBank/DDBJ databases">
        <authorList>
            <person name="Kim M.K."/>
        </authorList>
    </citation>
    <scope>NUCLEOTIDE SEQUENCE [LARGE SCALE GENOMIC DNA]</scope>
    <source>
        <strain evidence="2 3">BT442</strain>
    </source>
</reference>
<keyword evidence="3" id="KW-1185">Reference proteome</keyword>
<dbReference type="EMBL" id="JAGETZ010000013">
    <property type="protein sequence ID" value="MBO2011759.1"/>
    <property type="molecule type" value="Genomic_DNA"/>
</dbReference>
<keyword evidence="1" id="KW-1133">Transmembrane helix</keyword>
<feature type="transmembrane region" description="Helical" evidence="1">
    <location>
        <begin position="135"/>
        <end position="153"/>
    </location>
</feature>
<evidence type="ECO:0000313" key="2">
    <source>
        <dbReference type="EMBL" id="MBO2011759.1"/>
    </source>
</evidence>
<dbReference type="Proteomes" id="UP000664369">
    <property type="component" value="Unassembled WGS sequence"/>
</dbReference>
<name>A0ABS3QKI1_9BACT</name>
<comment type="caution">
    <text evidence="2">The sequence shown here is derived from an EMBL/GenBank/DDBJ whole genome shotgun (WGS) entry which is preliminary data.</text>
</comment>
<feature type="transmembrane region" description="Helical" evidence="1">
    <location>
        <begin position="311"/>
        <end position="329"/>
    </location>
</feature>
<accession>A0ABS3QKI1</accession>
<organism evidence="2 3">
    <name type="scientific">Hymenobacter negativus</name>
    <dbReference type="NCBI Taxonomy" id="2795026"/>
    <lineage>
        <taxon>Bacteria</taxon>
        <taxon>Pseudomonadati</taxon>
        <taxon>Bacteroidota</taxon>
        <taxon>Cytophagia</taxon>
        <taxon>Cytophagales</taxon>
        <taxon>Hymenobacteraceae</taxon>
        <taxon>Hymenobacter</taxon>
    </lineage>
</organism>
<feature type="transmembrane region" description="Helical" evidence="1">
    <location>
        <begin position="278"/>
        <end position="299"/>
    </location>
</feature>
<protein>
    <recommendedName>
        <fullName evidence="4">Glycosyltransferase RgtA/B/C/D-like domain-containing protein</fullName>
    </recommendedName>
</protein>
<keyword evidence="1" id="KW-0472">Membrane</keyword>
<feature type="transmembrane region" description="Helical" evidence="1">
    <location>
        <begin position="69"/>
        <end position="86"/>
    </location>
</feature>
<feature type="transmembrane region" description="Helical" evidence="1">
    <location>
        <begin position="12"/>
        <end position="38"/>
    </location>
</feature>
<dbReference type="RefSeq" id="WP_208177454.1">
    <property type="nucleotide sequence ID" value="NZ_JAGETZ010000013.1"/>
</dbReference>
<gene>
    <name evidence="2" type="ORF">J4E00_22030</name>
</gene>
<evidence type="ECO:0000256" key="1">
    <source>
        <dbReference type="SAM" id="Phobius"/>
    </source>
</evidence>
<evidence type="ECO:0008006" key="4">
    <source>
        <dbReference type="Google" id="ProtNLM"/>
    </source>
</evidence>
<sequence length="372" mass="40762">MILALAGEGSRPVVLLMFQNLLSLFAIGTVFWVWAWWARPWGRQWVWAVLCALTFPAQLIYANAIMSEIMLQAVVLALLAACLAYIKTLKLIYFFVIAGTVVTALLLKPVFYPFAGFVGIMGLIEAWRMKHWKPALVGLLPVLAVVAYMEWNYQRTGYFHFSSITDINMLHYNAAGVVRQLNGPEAEEAWVAGVLREAHRQPDFAARQQLIQQRAGAVLRAHSIVYAKQHILGMVTFFLDPGRFDLSEFMNLAPLAGGGLLAQVRTGGLWAAVQRLPWGLLVGLGAVLLANAGRLVLAVRGFLRLRGGPGWVHYGRWVAFGLLGYVALLTGPLGAARFLVPVWPLLLGLALAGIKSRKNAVPPTPATAAANE</sequence>
<evidence type="ECO:0000313" key="3">
    <source>
        <dbReference type="Proteomes" id="UP000664369"/>
    </source>
</evidence>
<feature type="transmembrane region" description="Helical" evidence="1">
    <location>
        <begin position="92"/>
        <end position="123"/>
    </location>
</feature>
<keyword evidence="1" id="KW-0812">Transmembrane</keyword>
<feature type="transmembrane region" description="Helical" evidence="1">
    <location>
        <begin position="44"/>
        <end position="62"/>
    </location>
</feature>
<proteinExistence type="predicted"/>